<evidence type="ECO:0000313" key="9">
    <source>
        <dbReference type="Proteomes" id="UP001501459"/>
    </source>
</evidence>
<dbReference type="InterPro" id="IPR011701">
    <property type="entry name" value="MFS"/>
</dbReference>
<feature type="transmembrane region" description="Helical" evidence="6">
    <location>
        <begin position="142"/>
        <end position="167"/>
    </location>
</feature>
<dbReference type="PANTHER" id="PTHR23526:SF2">
    <property type="entry name" value="MAJOR FACILITATOR SUPERFAMILY (MFS) PROFILE DOMAIN-CONTAINING PROTEIN"/>
    <property type="match status" value="1"/>
</dbReference>
<evidence type="ECO:0000256" key="4">
    <source>
        <dbReference type="ARBA" id="ARBA00022989"/>
    </source>
</evidence>
<dbReference type="PANTHER" id="PTHR23526">
    <property type="entry name" value="INTEGRAL MEMBRANE TRANSPORT PROTEIN-RELATED"/>
    <property type="match status" value="1"/>
</dbReference>
<feature type="transmembrane region" description="Helical" evidence="6">
    <location>
        <begin position="231"/>
        <end position="247"/>
    </location>
</feature>
<dbReference type="Gene3D" id="1.20.1250.20">
    <property type="entry name" value="MFS general substrate transporter like domains"/>
    <property type="match status" value="1"/>
</dbReference>
<keyword evidence="3 6" id="KW-0812">Transmembrane</keyword>
<dbReference type="Proteomes" id="UP001501459">
    <property type="component" value="Unassembled WGS sequence"/>
</dbReference>
<dbReference type="SUPFAM" id="SSF103473">
    <property type="entry name" value="MFS general substrate transporter"/>
    <property type="match status" value="1"/>
</dbReference>
<comment type="subcellular location">
    <subcellularLocation>
        <location evidence="1">Cell membrane</location>
        <topology evidence="1">Multi-pass membrane protein</topology>
    </subcellularLocation>
</comment>
<feature type="transmembrane region" description="Helical" evidence="6">
    <location>
        <begin position="108"/>
        <end position="130"/>
    </location>
</feature>
<dbReference type="RefSeq" id="WP_343752821.1">
    <property type="nucleotide sequence ID" value="NZ_BAAADM010000054.1"/>
</dbReference>
<feature type="transmembrane region" description="Helical" evidence="6">
    <location>
        <begin position="349"/>
        <end position="373"/>
    </location>
</feature>
<dbReference type="InterPro" id="IPR036259">
    <property type="entry name" value="MFS_trans_sf"/>
</dbReference>
<sequence length="423" mass="48088">MRNYLQAFTGKMDINRDLILLLVIGGLYSLSIFLSNTFVNIYLWRQAGDYSTIAFYNLAIYLFQPLTFILAGKIAKKIDRVIVLRLGVIALSLFFLSVLLIADKAATYNFVLGSVLGIGFGFYWLAFNVLTFEITEPESRDFFNGFLGVLQSLAGMIGPVLAGAIIARMDETIGYTVIFSISFCLFIGAVVLSFFLKRRQAEGRFYFRRVLSEWKGNKNWRKILNAHISQGLREGIFLFVISIWVFLATGSEFSLGIFNLFLSGLSFVFYFIVTRWVKPYMRKKFVLIGALILYFSIYIILFETGYVQLMIYAALIGTAYPIVNVPYFSMTFDVIGKAWKAKELRVEYIVVREVFANIGRVTAIVVFLIAISIFSAETIIPYLLAFFGLGHIVIYMFIKGVHLKTNTKNESITTESVTDEKNR</sequence>
<keyword evidence="9" id="KW-1185">Reference proteome</keyword>
<organism evidence="8 9">
    <name type="scientific">Lentibacillus halophilus</name>
    <dbReference type="NCBI Taxonomy" id="295065"/>
    <lineage>
        <taxon>Bacteria</taxon>
        <taxon>Bacillati</taxon>
        <taxon>Bacillota</taxon>
        <taxon>Bacilli</taxon>
        <taxon>Bacillales</taxon>
        <taxon>Bacillaceae</taxon>
        <taxon>Lentibacillus</taxon>
    </lineage>
</organism>
<protein>
    <submittedName>
        <fullName evidence="8">MFS transporter</fullName>
    </submittedName>
</protein>
<dbReference type="PROSITE" id="PS00217">
    <property type="entry name" value="SUGAR_TRANSPORT_2"/>
    <property type="match status" value="1"/>
</dbReference>
<dbReference type="InterPro" id="IPR005829">
    <property type="entry name" value="Sugar_transporter_CS"/>
</dbReference>
<dbReference type="Pfam" id="PF07690">
    <property type="entry name" value="MFS_1"/>
    <property type="match status" value="1"/>
</dbReference>
<comment type="caution">
    <text evidence="8">The sequence shown here is derived from an EMBL/GenBank/DDBJ whole genome shotgun (WGS) entry which is preliminary data.</text>
</comment>
<name>A0ABP3J5Y7_9BACI</name>
<evidence type="ECO:0000256" key="1">
    <source>
        <dbReference type="ARBA" id="ARBA00004651"/>
    </source>
</evidence>
<keyword evidence="2" id="KW-0813">Transport</keyword>
<evidence type="ECO:0000256" key="2">
    <source>
        <dbReference type="ARBA" id="ARBA00022448"/>
    </source>
</evidence>
<keyword evidence="5 6" id="KW-0472">Membrane</keyword>
<feature type="transmembrane region" description="Helical" evidence="6">
    <location>
        <begin position="309"/>
        <end position="328"/>
    </location>
</feature>
<feature type="transmembrane region" description="Helical" evidence="6">
    <location>
        <begin position="379"/>
        <end position="398"/>
    </location>
</feature>
<feature type="transmembrane region" description="Helical" evidence="6">
    <location>
        <begin position="253"/>
        <end position="273"/>
    </location>
</feature>
<evidence type="ECO:0000256" key="5">
    <source>
        <dbReference type="ARBA" id="ARBA00023136"/>
    </source>
</evidence>
<evidence type="ECO:0000313" key="8">
    <source>
        <dbReference type="EMBL" id="GAA0443249.1"/>
    </source>
</evidence>
<dbReference type="InterPro" id="IPR020846">
    <property type="entry name" value="MFS_dom"/>
</dbReference>
<dbReference type="InterPro" id="IPR052528">
    <property type="entry name" value="Sugar_transport-like"/>
</dbReference>
<feature type="domain" description="Major facilitator superfamily (MFS) profile" evidence="7">
    <location>
        <begin position="1"/>
        <end position="200"/>
    </location>
</feature>
<gene>
    <name evidence="8" type="ORF">GCM10008983_20550</name>
</gene>
<accession>A0ABP3J5Y7</accession>
<keyword evidence="4 6" id="KW-1133">Transmembrane helix</keyword>
<evidence type="ECO:0000256" key="6">
    <source>
        <dbReference type="SAM" id="Phobius"/>
    </source>
</evidence>
<dbReference type="PROSITE" id="PS50850">
    <property type="entry name" value="MFS"/>
    <property type="match status" value="1"/>
</dbReference>
<feature type="transmembrane region" description="Helical" evidence="6">
    <location>
        <begin position="173"/>
        <end position="196"/>
    </location>
</feature>
<feature type="transmembrane region" description="Helical" evidence="6">
    <location>
        <begin position="50"/>
        <end position="70"/>
    </location>
</feature>
<feature type="transmembrane region" description="Helical" evidence="6">
    <location>
        <begin position="285"/>
        <end position="303"/>
    </location>
</feature>
<evidence type="ECO:0000259" key="7">
    <source>
        <dbReference type="PROSITE" id="PS50850"/>
    </source>
</evidence>
<reference evidence="9" key="1">
    <citation type="journal article" date="2019" name="Int. J. Syst. Evol. Microbiol.">
        <title>The Global Catalogue of Microorganisms (GCM) 10K type strain sequencing project: providing services to taxonomists for standard genome sequencing and annotation.</title>
        <authorList>
            <consortium name="The Broad Institute Genomics Platform"/>
            <consortium name="The Broad Institute Genome Sequencing Center for Infectious Disease"/>
            <person name="Wu L."/>
            <person name="Ma J."/>
        </authorList>
    </citation>
    <scope>NUCLEOTIDE SEQUENCE [LARGE SCALE GENOMIC DNA]</scope>
    <source>
        <strain evidence="9">JCM 12149</strain>
    </source>
</reference>
<feature type="transmembrane region" description="Helical" evidence="6">
    <location>
        <begin position="20"/>
        <end position="44"/>
    </location>
</feature>
<dbReference type="EMBL" id="BAAADM010000054">
    <property type="protein sequence ID" value="GAA0443249.1"/>
    <property type="molecule type" value="Genomic_DNA"/>
</dbReference>
<evidence type="ECO:0000256" key="3">
    <source>
        <dbReference type="ARBA" id="ARBA00022692"/>
    </source>
</evidence>
<feature type="transmembrane region" description="Helical" evidence="6">
    <location>
        <begin position="82"/>
        <end position="102"/>
    </location>
</feature>
<proteinExistence type="predicted"/>